<accession>A0A1Y3LGJ0</accession>
<dbReference type="Proteomes" id="UP000196082">
    <property type="component" value="Unassembled WGS sequence"/>
</dbReference>
<dbReference type="SUPFAM" id="SSF47345">
    <property type="entry name" value="Colicin E immunity proteins"/>
    <property type="match status" value="1"/>
</dbReference>
<dbReference type="RefSeq" id="WP_086975355.1">
    <property type="nucleotide sequence ID" value="NZ_NFSB01000067.1"/>
</dbReference>
<name>A0A1Y3LGJ0_PSEPU</name>
<protein>
    <submittedName>
        <fullName evidence="3">Bacteriocin immunity protein</fullName>
    </submittedName>
</protein>
<comment type="similarity">
    <text evidence="1">Belongs to the colicins ColE2/ColE8/ColE9 and pyocins S1/S2 family.</text>
</comment>
<dbReference type="GO" id="GO:0030153">
    <property type="term" value="P:bacteriocin immunity"/>
    <property type="evidence" value="ECO:0007669"/>
    <property type="project" value="UniProtKB-KW"/>
</dbReference>
<reference evidence="3 4" key="1">
    <citation type="submission" date="2017-05" db="EMBL/GenBank/DDBJ databases">
        <title>Whole genome sequence of Pseudomonas putida isolate 1312 commercialized as a biostimulant.</title>
        <authorList>
            <person name="Crovadore J."/>
            <person name="Blanc P."/>
            <person name="Chablais R."/>
            <person name="Cochard B."/>
            <person name="Grizard D."/>
            <person name="Lefort F."/>
        </authorList>
    </citation>
    <scope>NUCLEOTIDE SEQUENCE [LARGE SCALE GENOMIC DNA]</scope>
    <source>
        <strain evidence="3 4">1312</strain>
    </source>
</reference>
<evidence type="ECO:0000313" key="3">
    <source>
        <dbReference type="EMBL" id="OUM35290.1"/>
    </source>
</evidence>
<dbReference type="Gene3D" id="1.10.1200.20">
    <property type="entry name" value="Colicin E immunity protein"/>
    <property type="match status" value="1"/>
</dbReference>
<evidence type="ECO:0000256" key="2">
    <source>
        <dbReference type="ARBA" id="ARBA00023025"/>
    </source>
</evidence>
<sequence>MNHKNSISEFTEPEFLEFIKSITNPADNLSEHELDARIMRFKSLSEHPNGSDLIYWPDSDGLDTPEEILRIIKEWRAANKKPGFKAE</sequence>
<comment type="caution">
    <text evidence="3">The sequence shown here is derived from an EMBL/GenBank/DDBJ whole genome shotgun (WGS) entry which is preliminary data.</text>
</comment>
<evidence type="ECO:0000256" key="1">
    <source>
        <dbReference type="ARBA" id="ARBA00009346"/>
    </source>
</evidence>
<dbReference type="InterPro" id="IPR035900">
    <property type="entry name" value="Colicin_E_sf"/>
</dbReference>
<dbReference type="CDD" id="cd16363">
    <property type="entry name" value="Col_Im_like"/>
    <property type="match status" value="1"/>
</dbReference>
<dbReference type="PRINTS" id="PR01299">
    <property type="entry name" value="PYOCIN"/>
</dbReference>
<dbReference type="AlphaFoldDB" id="A0A1Y3LGJ0"/>
<dbReference type="InterPro" id="IPR000290">
    <property type="entry name" value="Colicin_pyocin"/>
</dbReference>
<gene>
    <name evidence="3" type="ORF">B8W72_08585</name>
</gene>
<proteinExistence type="inferred from homology"/>
<dbReference type="GO" id="GO:0015643">
    <property type="term" value="F:toxic substance binding"/>
    <property type="evidence" value="ECO:0007669"/>
    <property type="project" value="InterPro"/>
</dbReference>
<keyword evidence="2" id="KW-0079">Bacteriocin immunity</keyword>
<dbReference type="EMBL" id="NFSB01000067">
    <property type="protein sequence ID" value="OUM35290.1"/>
    <property type="molecule type" value="Genomic_DNA"/>
</dbReference>
<dbReference type="Pfam" id="PF01320">
    <property type="entry name" value="Colicin_Pyocin"/>
    <property type="match status" value="1"/>
</dbReference>
<organism evidence="3 4">
    <name type="scientific">Pseudomonas putida</name>
    <name type="common">Arthrobacter siderocapsulatus</name>
    <dbReference type="NCBI Taxonomy" id="303"/>
    <lineage>
        <taxon>Bacteria</taxon>
        <taxon>Pseudomonadati</taxon>
        <taxon>Pseudomonadota</taxon>
        <taxon>Gammaproteobacteria</taxon>
        <taxon>Pseudomonadales</taxon>
        <taxon>Pseudomonadaceae</taxon>
        <taxon>Pseudomonas</taxon>
    </lineage>
</organism>
<evidence type="ECO:0000313" key="4">
    <source>
        <dbReference type="Proteomes" id="UP000196082"/>
    </source>
</evidence>